<sequence>MLGRVGLIACASSSTRKSSGIKDNLPCHNSNEDAEKKKGSLPCAVFTSPTVTVTYHSQETNIEEEEEDKGFLFPQVSHFFFPTLSFFPLNS</sequence>
<dbReference type="Proteomes" id="UP001359559">
    <property type="component" value="Unassembled WGS sequence"/>
</dbReference>
<reference evidence="1 2" key="1">
    <citation type="submission" date="2024-01" db="EMBL/GenBank/DDBJ databases">
        <title>The genomes of 5 underutilized Papilionoideae crops provide insights into root nodulation and disease resistance.</title>
        <authorList>
            <person name="Yuan L."/>
        </authorList>
    </citation>
    <scope>NUCLEOTIDE SEQUENCE [LARGE SCALE GENOMIC DNA]</scope>
    <source>
        <strain evidence="1">LY-2023</strain>
        <tissue evidence="1">Leaf</tissue>
    </source>
</reference>
<name>A0AAN9PWS3_CLITE</name>
<evidence type="ECO:0000313" key="2">
    <source>
        <dbReference type="Proteomes" id="UP001359559"/>
    </source>
</evidence>
<comment type="caution">
    <text evidence="1">The sequence shown here is derived from an EMBL/GenBank/DDBJ whole genome shotgun (WGS) entry which is preliminary data.</text>
</comment>
<protein>
    <submittedName>
        <fullName evidence="1">Uncharacterized protein</fullName>
    </submittedName>
</protein>
<keyword evidence="2" id="KW-1185">Reference proteome</keyword>
<proteinExistence type="predicted"/>
<evidence type="ECO:0000313" key="1">
    <source>
        <dbReference type="EMBL" id="KAK7311673.1"/>
    </source>
</evidence>
<dbReference type="AlphaFoldDB" id="A0AAN9PWS3"/>
<accession>A0AAN9PWS3</accession>
<organism evidence="1 2">
    <name type="scientific">Clitoria ternatea</name>
    <name type="common">Butterfly pea</name>
    <dbReference type="NCBI Taxonomy" id="43366"/>
    <lineage>
        <taxon>Eukaryota</taxon>
        <taxon>Viridiplantae</taxon>
        <taxon>Streptophyta</taxon>
        <taxon>Embryophyta</taxon>
        <taxon>Tracheophyta</taxon>
        <taxon>Spermatophyta</taxon>
        <taxon>Magnoliopsida</taxon>
        <taxon>eudicotyledons</taxon>
        <taxon>Gunneridae</taxon>
        <taxon>Pentapetalae</taxon>
        <taxon>rosids</taxon>
        <taxon>fabids</taxon>
        <taxon>Fabales</taxon>
        <taxon>Fabaceae</taxon>
        <taxon>Papilionoideae</taxon>
        <taxon>50 kb inversion clade</taxon>
        <taxon>NPAAA clade</taxon>
        <taxon>indigoferoid/millettioid clade</taxon>
        <taxon>Phaseoleae</taxon>
        <taxon>Clitoria</taxon>
    </lineage>
</organism>
<dbReference type="EMBL" id="JAYKXN010000002">
    <property type="protein sequence ID" value="KAK7311673.1"/>
    <property type="molecule type" value="Genomic_DNA"/>
</dbReference>
<gene>
    <name evidence="1" type="ORF">RJT34_09959</name>
</gene>